<protein>
    <submittedName>
        <fullName evidence="2">Uncharacterized protein</fullName>
    </submittedName>
</protein>
<reference evidence="3" key="1">
    <citation type="journal article" date="2019" name="Int. J. Syst. Evol. Microbiol.">
        <title>The Global Catalogue of Microorganisms (GCM) 10K type strain sequencing project: providing services to taxonomists for standard genome sequencing and annotation.</title>
        <authorList>
            <consortium name="The Broad Institute Genomics Platform"/>
            <consortium name="The Broad Institute Genome Sequencing Center for Infectious Disease"/>
            <person name="Wu L."/>
            <person name="Ma J."/>
        </authorList>
    </citation>
    <scope>NUCLEOTIDE SEQUENCE [LARGE SCALE GENOMIC DNA]</scope>
    <source>
        <strain evidence="3">CCUG 53903</strain>
    </source>
</reference>
<accession>A0ABW1CY45</accession>
<evidence type="ECO:0000313" key="2">
    <source>
        <dbReference type="EMBL" id="MFC5829746.1"/>
    </source>
</evidence>
<keyword evidence="3" id="KW-1185">Reference proteome</keyword>
<organism evidence="2 3">
    <name type="scientific">Nonomuraea insulae</name>
    <dbReference type="NCBI Taxonomy" id="1616787"/>
    <lineage>
        <taxon>Bacteria</taxon>
        <taxon>Bacillati</taxon>
        <taxon>Actinomycetota</taxon>
        <taxon>Actinomycetes</taxon>
        <taxon>Streptosporangiales</taxon>
        <taxon>Streptosporangiaceae</taxon>
        <taxon>Nonomuraea</taxon>
    </lineage>
</organism>
<feature type="region of interest" description="Disordered" evidence="1">
    <location>
        <begin position="67"/>
        <end position="88"/>
    </location>
</feature>
<comment type="caution">
    <text evidence="2">The sequence shown here is derived from an EMBL/GenBank/DDBJ whole genome shotgun (WGS) entry which is preliminary data.</text>
</comment>
<dbReference type="RefSeq" id="WP_379519241.1">
    <property type="nucleotide sequence ID" value="NZ_JBHSPA010000048.1"/>
</dbReference>
<dbReference type="Proteomes" id="UP001596058">
    <property type="component" value="Unassembled WGS sequence"/>
</dbReference>
<sequence length="325" mass="35157">MSVHDLREVLRERAEAPSPANPYRHDQVHSRIRRTRLRRRATAGATALAAVVVAVSVVQGVGEPAPRETTAAAWPGSGLPERFSSPDGTEYRRVATATVKPNGAQTSITVPVTGRPLEAAMLCDRQVILPDVLVNGHRISTPGFGCGGDSVSLRPLDVQKDAKEITVTFDTTGSGCVLKAEHGPCVPDKPRTADWELAVYEWTPPARPVFPRPATLPDQVRGWRQAALTTGTLPKNSSLTMEVVGNGGDFSIQQNCTGDLSTRMWFKYWVGGSELPSTMGCGTEPKTRNTFTAAKGEKVTVTVRMGLWGESTNRPVDWAVGLYRE</sequence>
<evidence type="ECO:0000313" key="3">
    <source>
        <dbReference type="Proteomes" id="UP001596058"/>
    </source>
</evidence>
<gene>
    <name evidence="2" type="ORF">ACFPZ3_38285</name>
</gene>
<evidence type="ECO:0000256" key="1">
    <source>
        <dbReference type="SAM" id="MobiDB-lite"/>
    </source>
</evidence>
<feature type="region of interest" description="Disordered" evidence="1">
    <location>
        <begin position="1"/>
        <end position="27"/>
    </location>
</feature>
<feature type="compositionally biased region" description="Basic and acidic residues" evidence="1">
    <location>
        <begin position="1"/>
        <end position="15"/>
    </location>
</feature>
<dbReference type="EMBL" id="JBHSPA010000048">
    <property type="protein sequence ID" value="MFC5829746.1"/>
    <property type="molecule type" value="Genomic_DNA"/>
</dbReference>
<name>A0ABW1CY45_9ACTN</name>
<proteinExistence type="predicted"/>